<comment type="catalytic activity">
    <reaction evidence="6 9">
        <text>L-glutamate 5-semialdehyde + NAD(+) + H2O = L-glutamate + NADH + 2 H(+)</text>
        <dbReference type="Rhea" id="RHEA:30235"/>
        <dbReference type="ChEBI" id="CHEBI:15377"/>
        <dbReference type="ChEBI" id="CHEBI:15378"/>
        <dbReference type="ChEBI" id="CHEBI:29985"/>
        <dbReference type="ChEBI" id="CHEBI:57540"/>
        <dbReference type="ChEBI" id="CHEBI:57945"/>
        <dbReference type="ChEBI" id="CHEBI:58066"/>
        <dbReference type="EC" id="1.2.1.88"/>
    </reaction>
</comment>
<dbReference type="InterPro" id="IPR029510">
    <property type="entry name" value="Ald_DH_CS_GLU"/>
</dbReference>
<evidence type="ECO:0000256" key="4">
    <source>
        <dbReference type="ARBA" id="ARBA00023027"/>
    </source>
</evidence>
<keyword evidence="13" id="KW-1185">Reference proteome</keyword>
<sequence>MAASTNAHYKLPVVRNEPNLSYAPGSKERQALQDAIAELESAAPFDVPAFVGGKEVRLDTERSSQPMPHNKKQDLCTFAASTPDLASEAIKHALAAQPEWESMPFNDRAAIFLRAADLISTKYRAKICAATMLGQGKNVWQAEIDAAAELIDFFRFGAAQVEQLYTQQPTENSSGTWNRVEYRPLEGFVFAVTPFNFTAISGNLVGAPALVGNVLVWKPSPMATYSSWLVLQILLEAGLPKNVIQFLPTPNGDATISLVDRVLDHRMFAGLHFTGSTHVFRHLWKKIGNNIDKYLSYPRVVGETGGKNFQLVHPSADVRAAAIGAIRGAFEYQGQKCSALSRLYVAKSLWDGDFKETLLSEVAKISQGSVSEFQHFMGPVISQASYDKCLSYVEKAKQAGGEVLAGGSGDDSTGFFVQPTVILTKDPLSPTMTDEIFGPVLTVYVYEDAKFEETCSLIDTTTTYALTGCIFSNDRAATVKATALLRYSAGNYYINDKSTGAVVGQQPFGGARGSGTNDKAGSPSFFTRWANPRSIKETFVPPTDFAYPSNLV</sequence>
<accession>A0A194S8K6</accession>
<feature type="domain" description="Aldehyde dehydrogenase" evidence="11">
    <location>
        <begin position="68"/>
        <end position="531"/>
    </location>
</feature>
<dbReference type="FunFam" id="3.40.309.10:FF:000005">
    <property type="entry name" value="1-pyrroline-5-carboxylate dehydrogenase 1"/>
    <property type="match status" value="1"/>
</dbReference>
<comment type="pathway">
    <text evidence="1 9">Amino-acid degradation; L-proline degradation into L-glutamate; L-glutamate from L-proline: step 2/2.</text>
</comment>
<dbReference type="EMBL" id="KQ474075">
    <property type="protein sequence ID" value="KPV76904.1"/>
    <property type="molecule type" value="Genomic_DNA"/>
</dbReference>
<dbReference type="Gene3D" id="3.40.309.10">
    <property type="entry name" value="Aldehyde Dehydrogenase, Chain A, domain 2"/>
    <property type="match status" value="1"/>
</dbReference>
<evidence type="ECO:0000259" key="11">
    <source>
        <dbReference type="Pfam" id="PF00171"/>
    </source>
</evidence>
<evidence type="ECO:0000256" key="5">
    <source>
        <dbReference type="ARBA" id="ARBA00023062"/>
    </source>
</evidence>
<dbReference type="PROSITE" id="PS00070">
    <property type="entry name" value="ALDEHYDE_DEHYDR_CYS"/>
    <property type="match status" value="1"/>
</dbReference>
<evidence type="ECO:0000256" key="1">
    <source>
        <dbReference type="ARBA" id="ARBA00004786"/>
    </source>
</evidence>
<dbReference type="AlphaFoldDB" id="A0A194S8K6"/>
<dbReference type="InterPro" id="IPR050485">
    <property type="entry name" value="Proline_metab_enzyme"/>
</dbReference>
<comment type="similarity">
    <text evidence="2 8">Belongs to the aldehyde dehydrogenase family.</text>
</comment>
<keyword evidence="3 8" id="KW-0560">Oxidoreductase</keyword>
<dbReference type="FunFam" id="3.40.605.10:FF:000006">
    <property type="entry name" value="1-pyrroline-5-carboxylate dehydrogenase"/>
    <property type="match status" value="1"/>
</dbReference>
<dbReference type="GO" id="GO:0010133">
    <property type="term" value="P:L-proline catabolic process to L-glutamate"/>
    <property type="evidence" value="ECO:0007669"/>
    <property type="project" value="UniProtKB-UniRule"/>
</dbReference>
<dbReference type="UniPathway" id="UPA00261">
    <property type="reaction ID" value="UER00374"/>
</dbReference>
<dbReference type="GO" id="GO:0005759">
    <property type="term" value="C:mitochondrial matrix"/>
    <property type="evidence" value="ECO:0007669"/>
    <property type="project" value="TreeGrafter"/>
</dbReference>
<dbReference type="InterPro" id="IPR016163">
    <property type="entry name" value="Ald_DH_C"/>
</dbReference>
<keyword evidence="5 9" id="KW-0642">Proline metabolism</keyword>
<evidence type="ECO:0000256" key="9">
    <source>
        <dbReference type="RuleBase" id="RU366016"/>
    </source>
</evidence>
<dbReference type="OrthoDB" id="5322683at2759"/>
<evidence type="ECO:0000256" key="2">
    <source>
        <dbReference type="ARBA" id="ARBA00009986"/>
    </source>
</evidence>
<dbReference type="Pfam" id="PF00171">
    <property type="entry name" value="Aldedh"/>
    <property type="match status" value="1"/>
</dbReference>
<keyword evidence="4 9" id="KW-0520">NAD</keyword>
<dbReference type="CDD" id="cd07123">
    <property type="entry name" value="ALDH_F4-17_P5CDH"/>
    <property type="match status" value="1"/>
</dbReference>
<evidence type="ECO:0000256" key="10">
    <source>
        <dbReference type="RuleBase" id="RU366030"/>
    </source>
</evidence>
<name>A0A194S8K6_RHOGW</name>
<dbReference type="InterPro" id="IPR016162">
    <property type="entry name" value="Ald_DH_N"/>
</dbReference>
<evidence type="ECO:0000256" key="7">
    <source>
        <dbReference type="PROSITE-ProRule" id="PRU10007"/>
    </source>
</evidence>
<feature type="active site" evidence="7">
    <location>
        <position position="303"/>
    </location>
</feature>
<evidence type="ECO:0000256" key="8">
    <source>
        <dbReference type="RuleBase" id="RU003345"/>
    </source>
</evidence>
<dbReference type="NCBIfam" id="TIGR01236">
    <property type="entry name" value="D1pyr5carbox1"/>
    <property type="match status" value="1"/>
</dbReference>
<dbReference type="PROSITE" id="PS00687">
    <property type="entry name" value="ALDEHYDE_DEHYDR_GLU"/>
    <property type="match status" value="1"/>
</dbReference>
<dbReference type="InterPro" id="IPR016161">
    <property type="entry name" value="Ald_DH/histidinol_DH"/>
</dbReference>
<dbReference type="OMA" id="FAGIHFT"/>
<organism evidence="12 13">
    <name type="scientific">Rhodotorula graminis (strain WP1)</name>
    <dbReference type="NCBI Taxonomy" id="578459"/>
    <lineage>
        <taxon>Eukaryota</taxon>
        <taxon>Fungi</taxon>
        <taxon>Dikarya</taxon>
        <taxon>Basidiomycota</taxon>
        <taxon>Pucciniomycotina</taxon>
        <taxon>Microbotryomycetes</taxon>
        <taxon>Sporidiobolales</taxon>
        <taxon>Sporidiobolaceae</taxon>
        <taxon>Rhodotorula</taxon>
    </lineage>
</organism>
<dbReference type="GeneID" id="28973637"/>
<dbReference type="STRING" id="578459.A0A194S8K6"/>
<proteinExistence type="inferred from homology"/>
<dbReference type="Gene3D" id="3.40.605.10">
    <property type="entry name" value="Aldehyde Dehydrogenase, Chain A, domain 1"/>
    <property type="match status" value="1"/>
</dbReference>
<dbReference type="InterPro" id="IPR015590">
    <property type="entry name" value="Aldehyde_DH_dom"/>
</dbReference>
<evidence type="ECO:0000256" key="6">
    <source>
        <dbReference type="ARBA" id="ARBA00048142"/>
    </source>
</evidence>
<dbReference type="PANTHER" id="PTHR42862:SF1">
    <property type="entry name" value="DELTA-1-PYRROLINE-5-CARBOXYLATE DEHYDROGENASE 2, ISOFORM A-RELATED"/>
    <property type="match status" value="1"/>
</dbReference>
<reference evidence="12 13" key="1">
    <citation type="journal article" date="2015" name="Front. Microbiol.">
        <title>Genome sequence of the plant growth promoting endophytic yeast Rhodotorula graminis WP1.</title>
        <authorList>
            <person name="Firrincieli A."/>
            <person name="Otillar R."/>
            <person name="Salamov A."/>
            <person name="Schmutz J."/>
            <person name="Khan Z."/>
            <person name="Redman R.S."/>
            <person name="Fleck N.D."/>
            <person name="Lindquist E."/>
            <person name="Grigoriev I.V."/>
            <person name="Doty S.L."/>
        </authorList>
    </citation>
    <scope>NUCLEOTIDE SEQUENCE [LARGE SCALE GENOMIC DNA]</scope>
    <source>
        <strain evidence="12 13">WP1</strain>
    </source>
</reference>
<evidence type="ECO:0000313" key="12">
    <source>
        <dbReference type="EMBL" id="KPV76904.1"/>
    </source>
</evidence>
<evidence type="ECO:0000313" key="13">
    <source>
        <dbReference type="Proteomes" id="UP000053890"/>
    </source>
</evidence>
<dbReference type="GO" id="GO:0003842">
    <property type="term" value="F:L-glutamate gamma-semialdehyde dehydrogenase activity"/>
    <property type="evidence" value="ECO:0007669"/>
    <property type="project" value="UniProtKB-UniRule"/>
</dbReference>
<dbReference type="EC" id="1.2.1.88" evidence="9"/>
<dbReference type="PANTHER" id="PTHR42862">
    <property type="entry name" value="DELTA-1-PYRROLINE-5-CARBOXYLATE DEHYDROGENASE 1, ISOFORM A-RELATED"/>
    <property type="match status" value="1"/>
</dbReference>
<dbReference type="InterPro" id="IPR016160">
    <property type="entry name" value="Ald_DH_CS_CYS"/>
</dbReference>
<dbReference type="Proteomes" id="UP000053890">
    <property type="component" value="Unassembled WGS sequence"/>
</dbReference>
<evidence type="ECO:0000256" key="3">
    <source>
        <dbReference type="ARBA" id="ARBA00023002"/>
    </source>
</evidence>
<dbReference type="RefSeq" id="XP_018272953.1">
    <property type="nucleotide sequence ID" value="XM_018413188.1"/>
</dbReference>
<dbReference type="SUPFAM" id="SSF53720">
    <property type="entry name" value="ALDH-like"/>
    <property type="match status" value="1"/>
</dbReference>
<gene>
    <name evidence="12" type="ORF">RHOBADRAFT_34356</name>
</gene>
<protein>
    <recommendedName>
        <fullName evidence="9 10">Multifunctional fusion protein</fullName>
    </recommendedName>
    <domain>
        <recommendedName>
            <fullName evidence="10">Delta-1-pyrroline-5-carboxylate dehydrogenase</fullName>
            <shortName evidence="10">P5C dehydrogenase</shortName>
        </recommendedName>
        <alternativeName>
            <fullName evidence="9">L-glutamate gamma-semialdehyde dehydrogenase</fullName>
        </alternativeName>
    </domain>
    <domain>
        <recommendedName>
            <fullName evidence="9">L-glutamate gamma-semialdehyde dehydrogenase</fullName>
            <ecNumber evidence="9">1.2.1.88</ecNumber>
        </recommendedName>
    </domain>
</protein>
<dbReference type="InterPro" id="IPR005931">
    <property type="entry name" value="P5CDH/ALDH4A1"/>
</dbReference>